<evidence type="ECO:0000256" key="1">
    <source>
        <dbReference type="ARBA" id="ARBA00004141"/>
    </source>
</evidence>
<evidence type="ECO:0000259" key="13">
    <source>
        <dbReference type="PROSITE" id="PS50928"/>
    </source>
</evidence>
<dbReference type="InterPro" id="IPR003439">
    <property type="entry name" value="ABC_transporter-like_ATP-bd"/>
</dbReference>
<dbReference type="eggNOG" id="COG1173">
    <property type="taxonomic scope" value="Bacteria"/>
</dbReference>
<evidence type="ECO:0000256" key="6">
    <source>
        <dbReference type="ARBA" id="ARBA00022692"/>
    </source>
</evidence>
<dbReference type="InterPro" id="IPR027417">
    <property type="entry name" value="P-loop_NTPase"/>
</dbReference>
<evidence type="ECO:0000313" key="14">
    <source>
        <dbReference type="EMBL" id="ACQ79659.1"/>
    </source>
</evidence>
<gene>
    <name evidence="14" type="ordered locus">Bcav_1400</name>
</gene>
<evidence type="ECO:0000256" key="11">
    <source>
        <dbReference type="RuleBase" id="RU363032"/>
    </source>
</evidence>
<keyword evidence="6 11" id="KW-0812">Transmembrane</keyword>
<dbReference type="OrthoDB" id="3677453at2"/>
<dbReference type="InterPro" id="IPR003593">
    <property type="entry name" value="AAA+_ATPase"/>
</dbReference>
<evidence type="ECO:0000256" key="3">
    <source>
        <dbReference type="ARBA" id="ARBA00005417"/>
    </source>
</evidence>
<feature type="transmembrane region" description="Helical" evidence="11">
    <location>
        <begin position="89"/>
        <end position="113"/>
    </location>
</feature>
<dbReference type="STRING" id="471853.Bcav_1400"/>
<dbReference type="SMART" id="SM00382">
    <property type="entry name" value="AAA"/>
    <property type="match status" value="1"/>
</dbReference>
<dbReference type="Pfam" id="PF00005">
    <property type="entry name" value="ABC_tran"/>
    <property type="match status" value="1"/>
</dbReference>
<feature type="domain" description="ABC transmembrane type-1" evidence="13">
    <location>
        <begin position="85"/>
        <end position="277"/>
    </location>
</feature>
<dbReference type="RefSeq" id="WP_015881899.1">
    <property type="nucleotide sequence ID" value="NC_012669.1"/>
</dbReference>
<dbReference type="Pfam" id="PF12911">
    <property type="entry name" value="OppC_N"/>
    <property type="match status" value="1"/>
</dbReference>
<dbReference type="EMBL" id="CP001618">
    <property type="protein sequence ID" value="ACQ79659.1"/>
    <property type="molecule type" value="Genomic_DNA"/>
</dbReference>
<evidence type="ECO:0000313" key="15">
    <source>
        <dbReference type="Proteomes" id="UP000007962"/>
    </source>
</evidence>
<dbReference type="HOGENOM" id="CLU_000604_70_4_11"/>
<sequence>MSTQSPARTSRGRKFLATIWPQSGKVRAGLIISLAFVLLAVFGPMIAPYSPTASSADILQPPSGAHWFGTTQTGQDVFSQFVHGARVSLAVGIVAAIIAKIISILVGVIGGYFRGVTDEVLYIVTAVFLVIPSMPLLIVLTGYLPSRGMVAVAVVIAITSWAGSARVLRAQTMSLRRRDFVEAARATGESKWRIVFAEIVPNEMPLIASGFLFMVIGGVLSEAGLSFLGLGSLTTTSWGSMLYFAQSSQAFLYGAWWWFVPPGLAIATLGAGLALINFGIDEYANPRLRTGKKRRQPARIGRRAQALEGVTSEIALAGGSAEPAISEESIAAEELAVTGDTAGGRVRSDLEAAPSVIRDNPDSGSEPVIEIRGVSVDYPTDEGVVHAVRDVTLTLHRGEILGLAGESGSGKTTLTNAVTRLLRDPAEVTQGEILYHRRSTRTGATTAIDVLGLTQTALRAFRWSEIAVVFQSAMNALNPVTTVRAQFDDVLRVHRPKMTASQRDALARTMLEKVGIEPDRVGSYPHELSGGMKQRVAIAIALVLEPDLIIMDEPTTALDLLVQREVIEQIMALRDEYGFAIIFTTHDLALLLEISDSIAVMLSGRLVEYGSSADVYREPQHPYTRELMGSLQAMGAAL</sequence>
<keyword evidence="8" id="KW-0067">ATP-binding</keyword>
<dbReference type="PROSITE" id="PS50893">
    <property type="entry name" value="ABC_TRANSPORTER_2"/>
    <property type="match status" value="1"/>
</dbReference>
<dbReference type="Pfam" id="PF00528">
    <property type="entry name" value="BPD_transp_1"/>
    <property type="match status" value="1"/>
</dbReference>
<dbReference type="GO" id="GO:0016887">
    <property type="term" value="F:ATP hydrolysis activity"/>
    <property type="evidence" value="ECO:0007669"/>
    <property type="project" value="InterPro"/>
</dbReference>
<dbReference type="Gene3D" id="3.40.50.300">
    <property type="entry name" value="P-loop containing nucleotide triphosphate hydrolases"/>
    <property type="match status" value="1"/>
</dbReference>
<keyword evidence="10 11" id="KW-0472">Membrane</keyword>
<dbReference type="Proteomes" id="UP000007962">
    <property type="component" value="Chromosome"/>
</dbReference>
<dbReference type="InterPro" id="IPR000515">
    <property type="entry name" value="MetI-like"/>
</dbReference>
<feature type="transmembrane region" description="Helical" evidence="11">
    <location>
        <begin position="255"/>
        <end position="280"/>
    </location>
</feature>
<dbReference type="InterPro" id="IPR035906">
    <property type="entry name" value="MetI-like_sf"/>
</dbReference>
<evidence type="ECO:0000256" key="10">
    <source>
        <dbReference type="ARBA" id="ARBA00023136"/>
    </source>
</evidence>
<dbReference type="SUPFAM" id="SSF161098">
    <property type="entry name" value="MetI-like"/>
    <property type="match status" value="1"/>
</dbReference>
<dbReference type="Gene3D" id="1.10.3720.10">
    <property type="entry name" value="MetI-like"/>
    <property type="match status" value="1"/>
</dbReference>
<dbReference type="KEGG" id="bcv:Bcav_1400"/>
<keyword evidence="15" id="KW-1185">Reference proteome</keyword>
<comment type="similarity">
    <text evidence="11">Belongs to the binding-protein-dependent transport system permease family.</text>
</comment>
<dbReference type="PROSITE" id="PS00211">
    <property type="entry name" value="ABC_TRANSPORTER_1"/>
    <property type="match status" value="1"/>
</dbReference>
<reference evidence="14 15" key="1">
    <citation type="journal article" date="2009" name="Stand. Genomic Sci.">
        <title>Complete genome sequence of Beutenbergia cavernae type strain (HKI 0122).</title>
        <authorList>
            <person name="Land M."/>
            <person name="Pukall R."/>
            <person name="Abt B."/>
            <person name="Goker M."/>
            <person name="Rohde M."/>
            <person name="Glavina Del Rio T."/>
            <person name="Tice H."/>
            <person name="Copeland A."/>
            <person name="Cheng J.F."/>
            <person name="Lucas S."/>
            <person name="Chen F."/>
            <person name="Nolan M."/>
            <person name="Bruce D."/>
            <person name="Goodwin L."/>
            <person name="Pitluck S."/>
            <person name="Ivanova N."/>
            <person name="Mavromatis K."/>
            <person name="Ovchinnikova G."/>
            <person name="Pati A."/>
            <person name="Chen A."/>
            <person name="Palaniappan K."/>
            <person name="Hauser L."/>
            <person name="Chang Y.J."/>
            <person name="Jefferies C.C."/>
            <person name="Saunders E."/>
            <person name="Brettin T."/>
            <person name="Detter J.C."/>
            <person name="Han C."/>
            <person name="Chain P."/>
            <person name="Bristow J."/>
            <person name="Eisen J.A."/>
            <person name="Markowitz V."/>
            <person name="Hugenholtz P."/>
            <person name="Kyrpides N.C."/>
            <person name="Klenk H.P."/>
            <person name="Lapidus A."/>
        </authorList>
    </citation>
    <scope>NUCLEOTIDE SEQUENCE [LARGE SCALE GENOMIC DNA]</scope>
    <source>
        <strain evidence="15">ATCC BAA-8 / DSM 12333 / NBRC 16432</strain>
    </source>
</reference>
<comment type="subcellular location">
    <subcellularLocation>
        <location evidence="11">Cell membrane</location>
        <topology evidence="11">Multi-pass membrane protein</topology>
    </subcellularLocation>
    <subcellularLocation>
        <location evidence="2">Cell membrane</location>
        <topology evidence="2">Peripheral membrane protein</topology>
    </subcellularLocation>
    <subcellularLocation>
        <location evidence="1">Membrane</location>
        <topology evidence="1">Multi-pass membrane protein</topology>
    </subcellularLocation>
</comment>
<dbReference type="SUPFAM" id="SSF52540">
    <property type="entry name" value="P-loop containing nucleoside triphosphate hydrolases"/>
    <property type="match status" value="1"/>
</dbReference>
<evidence type="ECO:0000256" key="2">
    <source>
        <dbReference type="ARBA" id="ARBA00004202"/>
    </source>
</evidence>
<evidence type="ECO:0000256" key="5">
    <source>
        <dbReference type="ARBA" id="ARBA00022475"/>
    </source>
</evidence>
<dbReference type="InterPro" id="IPR017871">
    <property type="entry name" value="ABC_transporter-like_CS"/>
</dbReference>
<keyword evidence="5" id="KW-1003">Cell membrane</keyword>
<feature type="domain" description="ABC transporter" evidence="12">
    <location>
        <begin position="371"/>
        <end position="628"/>
    </location>
</feature>
<keyword evidence="9 11" id="KW-1133">Transmembrane helix</keyword>
<dbReference type="GO" id="GO:0005524">
    <property type="term" value="F:ATP binding"/>
    <property type="evidence" value="ECO:0007669"/>
    <property type="project" value="UniProtKB-KW"/>
</dbReference>
<dbReference type="GO" id="GO:0055085">
    <property type="term" value="P:transmembrane transport"/>
    <property type="evidence" value="ECO:0007669"/>
    <property type="project" value="InterPro"/>
</dbReference>
<evidence type="ECO:0000256" key="9">
    <source>
        <dbReference type="ARBA" id="ARBA00022989"/>
    </source>
</evidence>
<dbReference type="CDD" id="cd06261">
    <property type="entry name" value="TM_PBP2"/>
    <property type="match status" value="1"/>
</dbReference>
<dbReference type="PANTHER" id="PTHR43297:SF2">
    <property type="entry name" value="DIPEPTIDE TRANSPORT ATP-BINDING PROTEIN DPPD"/>
    <property type="match status" value="1"/>
</dbReference>
<keyword evidence="7" id="KW-0547">Nucleotide-binding</keyword>
<keyword evidence="4 11" id="KW-0813">Transport</keyword>
<feature type="transmembrane region" description="Helical" evidence="11">
    <location>
        <begin position="149"/>
        <end position="168"/>
    </location>
</feature>
<dbReference type="eggNOG" id="COG0444">
    <property type="taxonomic scope" value="Bacteria"/>
</dbReference>
<organism evidence="14 15">
    <name type="scientific">Beutenbergia cavernae (strain ATCC BAA-8 / DSM 12333 / CCUG 43141 / JCM 11478 / NBRC 16432 / NCIMB 13614 / HKI 0122)</name>
    <dbReference type="NCBI Taxonomy" id="471853"/>
    <lineage>
        <taxon>Bacteria</taxon>
        <taxon>Bacillati</taxon>
        <taxon>Actinomycetota</taxon>
        <taxon>Actinomycetes</taxon>
        <taxon>Micrococcales</taxon>
        <taxon>Beutenbergiaceae</taxon>
        <taxon>Beutenbergia</taxon>
    </lineage>
</organism>
<evidence type="ECO:0000256" key="7">
    <source>
        <dbReference type="ARBA" id="ARBA00022741"/>
    </source>
</evidence>
<comment type="similarity">
    <text evidence="3">Belongs to the ABC transporter superfamily.</text>
</comment>
<proteinExistence type="inferred from homology"/>
<dbReference type="AlphaFoldDB" id="C5C2H3"/>
<dbReference type="InterPro" id="IPR025966">
    <property type="entry name" value="OppC_N"/>
</dbReference>
<dbReference type="PANTHER" id="PTHR43297">
    <property type="entry name" value="OLIGOPEPTIDE TRANSPORT ATP-BINDING PROTEIN APPD"/>
    <property type="match status" value="1"/>
</dbReference>
<dbReference type="GO" id="GO:0005886">
    <property type="term" value="C:plasma membrane"/>
    <property type="evidence" value="ECO:0007669"/>
    <property type="project" value="UniProtKB-SubCell"/>
</dbReference>
<feature type="transmembrane region" description="Helical" evidence="11">
    <location>
        <begin position="120"/>
        <end position="143"/>
    </location>
</feature>
<evidence type="ECO:0000256" key="4">
    <source>
        <dbReference type="ARBA" id="ARBA00022448"/>
    </source>
</evidence>
<dbReference type="PROSITE" id="PS50928">
    <property type="entry name" value="ABC_TM1"/>
    <property type="match status" value="1"/>
</dbReference>
<accession>C5C2H3</accession>
<evidence type="ECO:0000256" key="8">
    <source>
        <dbReference type="ARBA" id="ARBA00022840"/>
    </source>
</evidence>
<feature type="transmembrane region" description="Helical" evidence="11">
    <location>
        <begin position="211"/>
        <end position="235"/>
    </location>
</feature>
<evidence type="ECO:0000259" key="12">
    <source>
        <dbReference type="PROSITE" id="PS50893"/>
    </source>
</evidence>
<dbReference type="InterPro" id="IPR050388">
    <property type="entry name" value="ABC_Ni/Peptide_Import"/>
</dbReference>
<feature type="transmembrane region" description="Helical" evidence="11">
    <location>
        <begin position="28"/>
        <end position="47"/>
    </location>
</feature>
<name>C5C2H3_BEUC1</name>
<protein>
    <submittedName>
        <fullName evidence="14">ABC transporter related</fullName>
    </submittedName>
</protein>
<dbReference type="CDD" id="cd03257">
    <property type="entry name" value="ABC_NikE_OppD_transporters"/>
    <property type="match status" value="1"/>
</dbReference>